<accession>A0A7V2ZKG9</accession>
<sequence length="246" mass="28827">MKPIDVLINIFSSQITVKNIAKPTIVYGSKEEAKRICIENNYDVSIFRNKEEEEILVYLKSNDDISTLKESQIISDSTPISEVLDIMIEPGYAFIKEHRKISHIVTRADFDSIPVRIWLFGMISLFEYEMRDFIRKNIKNWENDLTKIRVQKAKNLFNEKKKRNEEVDLLDCTQLTDIGKILIKNKHICNKKFSHFSNQKLSSFFNSLNKLRDELAHSQRITIDLRKIKSLLNFIETNLQDNPSSI</sequence>
<gene>
    <name evidence="1" type="ORF">ENS31_08985</name>
</gene>
<proteinExistence type="predicted"/>
<protein>
    <recommendedName>
        <fullName evidence="2">Swt1-like HEPN domain-containing protein</fullName>
    </recommendedName>
</protein>
<dbReference type="EMBL" id="DSUJ01000008">
    <property type="protein sequence ID" value="HFI91642.1"/>
    <property type="molecule type" value="Genomic_DNA"/>
</dbReference>
<reference evidence="1" key="1">
    <citation type="journal article" date="2020" name="mSystems">
        <title>Genome- and Community-Level Interaction Insights into Carbon Utilization and Element Cycling Functions of Hydrothermarchaeota in Hydrothermal Sediment.</title>
        <authorList>
            <person name="Zhou Z."/>
            <person name="Liu Y."/>
            <person name="Xu W."/>
            <person name="Pan J."/>
            <person name="Luo Z.H."/>
            <person name="Li M."/>
        </authorList>
    </citation>
    <scope>NUCLEOTIDE SEQUENCE [LARGE SCALE GENOMIC DNA]</scope>
    <source>
        <strain evidence="1">SpSt-479</strain>
    </source>
</reference>
<evidence type="ECO:0008006" key="2">
    <source>
        <dbReference type="Google" id="ProtNLM"/>
    </source>
</evidence>
<comment type="caution">
    <text evidence="1">The sequence shown here is derived from an EMBL/GenBank/DDBJ whole genome shotgun (WGS) entry which is preliminary data.</text>
</comment>
<dbReference type="AlphaFoldDB" id="A0A7V2ZKG9"/>
<organism evidence="1">
    <name type="scientific">Ignavibacterium album</name>
    <dbReference type="NCBI Taxonomy" id="591197"/>
    <lineage>
        <taxon>Bacteria</taxon>
        <taxon>Pseudomonadati</taxon>
        <taxon>Ignavibacteriota</taxon>
        <taxon>Ignavibacteria</taxon>
        <taxon>Ignavibacteriales</taxon>
        <taxon>Ignavibacteriaceae</taxon>
        <taxon>Ignavibacterium</taxon>
    </lineage>
</organism>
<evidence type="ECO:0000313" key="1">
    <source>
        <dbReference type="EMBL" id="HFI91642.1"/>
    </source>
</evidence>
<name>A0A7V2ZKG9_9BACT</name>